<dbReference type="InterPro" id="IPR012337">
    <property type="entry name" value="RNaseH-like_sf"/>
</dbReference>
<dbReference type="InterPro" id="IPR002156">
    <property type="entry name" value="RNaseH_domain"/>
</dbReference>
<dbReference type="EMBL" id="LBSM01000009">
    <property type="protein sequence ID" value="KKQ18122.1"/>
    <property type="molecule type" value="Genomic_DNA"/>
</dbReference>
<dbReference type="GO" id="GO:0004523">
    <property type="term" value="F:RNA-DNA hybrid ribonuclease activity"/>
    <property type="evidence" value="ECO:0007669"/>
    <property type="project" value="InterPro"/>
</dbReference>
<evidence type="ECO:0000313" key="2">
    <source>
        <dbReference type="EMBL" id="KKQ18122.1"/>
    </source>
</evidence>
<name>A0A0G0FK98_9BACT</name>
<dbReference type="PANTHER" id="PTHR46387">
    <property type="entry name" value="POLYNUCLEOTIDYL TRANSFERASE, RIBONUCLEASE H-LIKE SUPERFAMILY PROTEIN"/>
    <property type="match status" value="1"/>
</dbReference>
<comment type="caution">
    <text evidence="2">The sequence shown here is derived from an EMBL/GenBank/DDBJ whole genome shotgun (WGS) entry which is preliminary data.</text>
</comment>
<dbReference type="Pfam" id="PF00075">
    <property type="entry name" value="RNase_H"/>
    <property type="match status" value="1"/>
</dbReference>
<evidence type="ECO:0000259" key="1">
    <source>
        <dbReference type="PROSITE" id="PS50879"/>
    </source>
</evidence>
<dbReference type="PROSITE" id="PS50879">
    <property type="entry name" value="RNASE_H_1"/>
    <property type="match status" value="1"/>
</dbReference>
<dbReference type="Proteomes" id="UP000034508">
    <property type="component" value="Unassembled WGS sequence"/>
</dbReference>
<dbReference type="CDD" id="cd09279">
    <property type="entry name" value="RNase_HI_like"/>
    <property type="match status" value="1"/>
</dbReference>
<evidence type="ECO:0000313" key="3">
    <source>
        <dbReference type="Proteomes" id="UP000034508"/>
    </source>
</evidence>
<dbReference type="GO" id="GO:0003676">
    <property type="term" value="F:nucleic acid binding"/>
    <property type="evidence" value="ECO:0007669"/>
    <property type="project" value="InterPro"/>
</dbReference>
<reference evidence="2 3" key="1">
    <citation type="journal article" date="2015" name="Nature">
        <title>rRNA introns, odd ribosomes, and small enigmatic genomes across a large radiation of phyla.</title>
        <authorList>
            <person name="Brown C.T."/>
            <person name="Hug L.A."/>
            <person name="Thomas B.C."/>
            <person name="Sharon I."/>
            <person name="Castelle C.J."/>
            <person name="Singh A."/>
            <person name="Wilkins M.J."/>
            <person name="Williams K.H."/>
            <person name="Banfield J.F."/>
        </authorList>
    </citation>
    <scope>NUCLEOTIDE SEQUENCE [LARGE SCALE GENOMIC DNA]</scope>
</reference>
<gene>
    <name evidence="2" type="ORF">US31_C0009G0021</name>
</gene>
<dbReference type="PANTHER" id="PTHR46387:SF2">
    <property type="entry name" value="RIBONUCLEASE HI"/>
    <property type="match status" value="1"/>
</dbReference>
<sequence length="172" mass="19347">MKIKIFSDGGARGNPGPAGIGCVIQKSKCKNIELSRYIGTATNNQAEYQAVIEALKWLKENVIACHSERSEESLANASTSKTSSEILRLTAQDDTNDNLEIEFYLDSQLVVEQLNQRYKLKNEGLKPLFWQIRDLVLQLGGKVTFAHIPREQNKEADRLVNIAIDKKELTKK</sequence>
<feature type="domain" description="RNase H type-1" evidence="1">
    <location>
        <begin position="1"/>
        <end position="165"/>
    </location>
</feature>
<dbReference type="SUPFAM" id="SSF53098">
    <property type="entry name" value="Ribonuclease H-like"/>
    <property type="match status" value="1"/>
</dbReference>
<dbReference type="Gene3D" id="3.30.420.10">
    <property type="entry name" value="Ribonuclease H-like superfamily/Ribonuclease H"/>
    <property type="match status" value="1"/>
</dbReference>
<proteinExistence type="predicted"/>
<accession>A0A0G0FK98</accession>
<protein>
    <submittedName>
        <fullName evidence="2">Ribonuclease H</fullName>
    </submittedName>
</protein>
<dbReference type="AlphaFoldDB" id="A0A0G0FK98"/>
<organism evidence="2 3">
    <name type="scientific">Berkelbacteria bacterium GW2011_GWA1_36_9</name>
    <dbReference type="NCBI Taxonomy" id="1618331"/>
    <lineage>
        <taxon>Bacteria</taxon>
        <taxon>Candidatus Berkelbacteria</taxon>
    </lineage>
</organism>
<dbReference type="Pfam" id="PF13456">
    <property type="entry name" value="RVT_3"/>
    <property type="match status" value="1"/>
</dbReference>
<dbReference type="InterPro" id="IPR036397">
    <property type="entry name" value="RNaseH_sf"/>
</dbReference>
<dbReference type="PATRIC" id="fig|1618331.3.peg.578"/>